<dbReference type="InterPro" id="IPR021363">
    <property type="entry name" value="DUF2835"/>
</dbReference>
<dbReference type="Pfam" id="PF11197">
    <property type="entry name" value="DUF2835"/>
    <property type="match status" value="1"/>
</dbReference>
<dbReference type="EMBL" id="CP072110">
    <property type="protein sequence ID" value="QTH64132.1"/>
    <property type="molecule type" value="Genomic_DNA"/>
</dbReference>
<dbReference type="Proteomes" id="UP000682739">
    <property type="component" value="Chromosome"/>
</dbReference>
<dbReference type="RefSeq" id="WP_208832187.1">
    <property type="nucleotide sequence ID" value="NZ_CP072110.1"/>
</dbReference>
<name>A0A975DBJ3_9GAMM</name>
<reference evidence="1" key="1">
    <citation type="submission" date="2021-03" db="EMBL/GenBank/DDBJ databases">
        <title>Description of Psychrosphaera ytuae sp. nov. isolated from deep sea sediment of South China Sea.</title>
        <authorList>
            <person name="Zhang J."/>
            <person name="Xu X.-D."/>
        </authorList>
    </citation>
    <scope>NUCLEOTIDE SEQUENCE</scope>
    <source>
        <strain evidence="1">MTZ26</strain>
    </source>
</reference>
<proteinExistence type="predicted"/>
<dbReference type="AlphaFoldDB" id="A0A975DBJ3"/>
<evidence type="ECO:0000313" key="1">
    <source>
        <dbReference type="EMBL" id="QTH64132.1"/>
    </source>
</evidence>
<dbReference type="KEGG" id="psym:J1N51_01190"/>
<gene>
    <name evidence="1" type="ORF">J1N51_01190</name>
</gene>
<organism evidence="1 2">
    <name type="scientific">Psychrosphaera ytuae</name>
    <dbReference type="NCBI Taxonomy" id="2820710"/>
    <lineage>
        <taxon>Bacteria</taxon>
        <taxon>Pseudomonadati</taxon>
        <taxon>Pseudomonadota</taxon>
        <taxon>Gammaproteobacteria</taxon>
        <taxon>Alteromonadales</taxon>
        <taxon>Pseudoalteromonadaceae</taxon>
        <taxon>Psychrosphaera</taxon>
    </lineage>
</organism>
<protein>
    <submittedName>
        <fullName evidence="1">DUF2835 domain-containing protein</fullName>
    </submittedName>
</protein>
<accession>A0A975DBJ3</accession>
<keyword evidence="2" id="KW-1185">Reference proteome</keyword>
<evidence type="ECO:0000313" key="2">
    <source>
        <dbReference type="Proteomes" id="UP000682739"/>
    </source>
</evidence>
<sequence>MGYKVFRFAINLSARECQEYYQGHYTSLKVMSDVGKTVMFPARHIRPFMTNSGVRGIFKLYLDEQNKFIKLEKQ</sequence>